<keyword evidence="1" id="KW-1133">Transmembrane helix</keyword>
<dbReference type="InterPro" id="IPR002656">
    <property type="entry name" value="Acyl_transf_3_dom"/>
</dbReference>
<dbReference type="GO" id="GO:0009103">
    <property type="term" value="P:lipopolysaccharide biosynthetic process"/>
    <property type="evidence" value="ECO:0007669"/>
    <property type="project" value="TreeGrafter"/>
</dbReference>
<dbReference type="RefSeq" id="WP_049745480.1">
    <property type="nucleotide sequence ID" value="NZ_CP012150.1"/>
</dbReference>
<feature type="domain" description="Acyltransferase 3" evidence="2">
    <location>
        <begin position="26"/>
        <end position="375"/>
    </location>
</feature>
<dbReference type="PANTHER" id="PTHR23028:SF53">
    <property type="entry name" value="ACYL_TRANSF_3 DOMAIN-CONTAINING PROTEIN"/>
    <property type="match status" value="1"/>
</dbReference>
<feature type="transmembrane region" description="Helical" evidence="1">
    <location>
        <begin position="253"/>
        <end position="274"/>
    </location>
</feature>
<keyword evidence="3" id="KW-0808">Transferase</keyword>
<accession>A0A0K0X6S8</accession>
<protein>
    <submittedName>
        <fullName evidence="3">Acyltransferase</fullName>
    </submittedName>
</protein>
<evidence type="ECO:0000313" key="4">
    <source>
        <dbReference type="Proteomes" id="UP000062255"/>
    </source>
</evidence>
<proteinExistence type="predicted"/>
<evidence type="ECO:0000259" key="2">
    <source>
        <dbReference type="Pfam" id="PF01757"/>
    </source>
</evidence>
<organism evidence="3 4">
    <name type="scientific">Mycolicibacterium goodii</name>
    <name type="common">Mycobacterium goodii</name>
    <dbReference type="NCBI Taxonomy" id="134601"/>
    <lineage>
        <taxon>Bacteria</taxon>
        <taxon>Bacillati</taxon>
        <taxon>Actinomycetota</taxon>
        <taxon>Actinomycetes</taxon>
        <taxon>Mycobacteriales</taxon>
        <taxon>Mycobacteriaceae</taxon>
        <taxon>Mycolicibacterium</taxon>
    </lineage>
</organism>
<feature type="transmembrane region" description="Helical" evidence="1">
    <location>
        <begin position="64"/>
        <end position="82"/>
    </location>
</feature>
<dbReference type="InterPro" id="IPR050879">
    <property type="entry name" value="Acyltransferase_3"/>
</dbReference>
<dbReference type="AlphaFoldDB" id="A0A0K0X6S8"/>
<keyword evidence="1" id="KW-0812">Transmembrane</keyword>
<dbReference type="Pfam" id="PF01757">
    <property type="entry name" value="Acyl_transf_3"/>
    <property type="match status" value="1"/>
</dbReference>
<feature type="transmembrane region" description="Helical" evidence="1">
    <location>
        <begin position="353"/>
        <end position="374"/>
    </location>
</feature>
<dbReference type="GO" id="GO:0016020">
    <property type="term" value="C:membrane"/>
    <property type="evidence" value="ECO:0007669"/>
    <property type="project" value="TreeGrafter"/>
</dbReference>
<feature type="transmembrane region" description="Helical" evidence="1">
    <location>
        <begin position="327"/>
        <end position="347"/>
    </location>
</feature>
<feature type="transmembrane region" description="Helical" evidence="1">
    <location>
        <begin position="227"/>
        <end position="246"/>
    </location>
</feature>
<dbReference type="PATRIC" id="fig|134601.6.peg.3185"/>
<evidence type="ECO:0000256" key="1">
    <source>
        <dbReference type="SAM" id="Phobius"/>
    </source>
</evidence>
<name>A0A0K0X6S8_MYCGD</name>
<feature type="transmembrane region" description="Helical" evidence="1">
    <location>
        <begin position="169"/>
        <end position="187"/>
    </location>
</feature>
<sequence length="382" mass="42064">MTLSGSVQDPAQGGLESVAAPERVSSLTGIRALAALLVVLTHAAYTTGKYPQGYIGLVWSRAEIGVPIFFVLSGFLLFRPWVKAAATGAPAPSVRRYAWHRVRRIMPAYVVTVLIAYLVYHFRTAGPNPGHTWEGLFRNLTLTQIYTDNYLFSFLHQGLTQMWSLAVEAAFYVVLPLLAYVLLVLLCRRRWRPGLLLAGLVVAAAVSPVWLVIVHHHGAGLPDGARLWLPTYLAWFVAGMVLAVLGQLRVRGYAMVCVPLALVCYFIASTPIAGEPTTSPAKLGEALAKTAFYAVIAALLVAPPALGDRGWYTRLLASRPMVFLGEISYEIFLIHLIIMELVMVEIIRSPVYTGSMVTLFVLTMVFTIPASWLLHRFTRVRS</sequence>
<reference evidence="3 4" key="1">
    <citation type="submission" date="2015-07" db="EMBL/GenBank/DDBJ databases">
        <title>Complete genome sequence of Mycobacterium goodii X7B, a facultative thermophilic biodesulfurizing bacterium.</title>
        <authorList>
            <person name="Yu B."/>
            <person name="Li F."/>
            <person name="Xu P."/>
        </authorList>
    </citation>
    <scope>NUCLEOTIDE SEQUENCE [LARGE SCALE GENOMIC DNA]</scope>
    <source>
        <strain evidence="3 4">X7B</strain>
    </source>
</reference>
<dbReference type="PANTHER" id="PTHR23028">
    <property type="entry name" value="ACETYLTRANSFERASE"/>
    <property type="match status" value="1"/>
</dbReference>
<gene>
    <name evidence="3" type="ORF">AFA91_15315</name>
</gene>
<dbReference type="KEGG" id="mgo:AFA91_15315"/>
<dbReference type="EMBL" id="CP012150">
    <property type="protein sequence ID" value="AKS33043.1"/>
    <property type="molecule type" value="Genomic_DNA"/>
</dbReference>
<dbReference type="STRING" id="134601.AFA91_15315"/>
<feature type="transmembrane region" description="Helical" evidence="1">
    <location>
        <begin position="286"/>
        <end position="306"/>
    </location>
</feature>
<keyword evidence="3" id="KW-0012">Acyltransferase</keyword>
<dbReference type="OrthoDB" id="5242306at2"/>
<keyword evidence="1" id="KW-0472">Membrane</keyword>
<dbReference type="GO" id="GO:0016747">
    <property type="term" value="F:acyltransferase activity, transferring groups other than amino-acyl groups"/>
    <property type="evidence" value="ECO:0007669"/>
    <property type="project" value="InterPro"/>
</dbReference>
<dbReference type="Proteomes" id="UP000062255">
    <property type="component" value="Chromosome"/>
</dbReference>
<evidence type="ECO:0000313" key="3">
    <source>
        <dbReference type="EMBL" id="AKS33043.1"/>
    </source>
</evidence>
<feature type="transmembrane region" description="Helical" evidence="1">
    <location>
        <begin position="194"/>
        <end position="215"/>
    </location>
</feature>
<feature type="transmembrane region" description="Helical" evidence="1">
    <location>
        <begin position="102"/>
        <end position="120"/>
    </location>
</feature>